<feature type="domain" description="HTH luxR-type" evidence="4">
    <location>
        <begin position="145"/>
        <end position="210"/>
    </location>
</feature>
<dbReference type="SMART" id="SM00421">
    <property type="entry name" value="HTH_LUXR"/>
    <property type="match status" value="1"/>
</dbReference>
<dbReference type="GO" id="GO:0006355">
    <property type="term" value="P:regulation of DNA-templated transcription"/>
    <property type="evidence" value="ECO:0007669"/>
    <property type="project" value="InterPro"/>
</dbReference>
<evidence type="ECO:0000256" key="1">
    <source>
        <dbReference type="ARBA" id="ARBA00023015"/>
    </source>
</evidence>
<accession>A0A0N9I3U6</accession>
<dbReference type="GO" id="GO:0003677">
    <property type="term" value="F:DNA binding"/>
    <property type="evidence" value="ECO:0007669"/>
    <property type="project" value="UniProtKB-KW"/>
</dbReference>
<dbReference type="KEGG" id="kphy:AOZ06_28690"/>
<sequence length="212" mass="22805">MWSTESRRIRVAVEASDPITHAGIRDGIETGNEFDLVVTGHVAEADVVVLAPERLDGDVLSYLRRSAAGHRKPVVLVIDENTLPDVVTAVEYGLVAIVGRQMASTEDLLHSVSAAATGGGVTSPDMLERLQAQVENVQRRTLSPHGDPAATLTARDVDIMRMLADGLDTAQIAGELSYSVRTVKNLISSLMTRLDLRNRPQVVAYAIRTGAI</sequence>
<keyword evidence="6" id="KW-1185">Reference proteome</keyword>
<dbReference type="PANTHER" id="PTHR43214:SF24">
    <property type="entry name" value="TRANSCRIPTIONAL REGULATORY PROTEIN NARL-RELATED"/>
    <property type="match status" value="1"/>
</dbReference>
<name>A0A0N9I3U6_9PSEU</name>
<dbReference type="PROSITE" id="PS50043">
    <property type="entry name" value="HTH_LUXR_2"/>
    <property type="match status" value="1"/>
</dbReference>
<organism evidence="5 6">
    <name type="scientific">Kibdelosporangium phytohabitans</name>
    <dbReference type="NCBI Taxonomy" id="860235"/>
    <lineage>
        <taxon>Bacteria</taxon>
        <taxon>Bacillati</taxon>
        <taxon>Actinomycetota</taxon>
        <taxon>Actinomycetes</taxon>
        <taxon>Pseudonocardiales</taxon>
        <taxon>Pseudonocardiaceae</taxon>
        <taxon>Kibdelosporangium</taxon>
    </lineage>
</organism>
<dbReference type="InterPro" id="IPR000792">
    <property type="entry name" value="Tscrpt_reg_LuxR_C"/>
</dbReference>
<keyword evidence="2" id="KW-0238">DNA-binding</keyword>
<dbReference type="Proteomes" id="UP000063699">
    <property type="component" value="Chromosome"/>
</dbReference>
<evidence type="ECO:0000313" key="5">
    <source>
        <dbReference type="EMBL" id="ALG10342.1"/>
    </source>
</evidence>
<dbReference type="AlphaFoldDB" id="A0A0N9I3U6"/>
<evidence type="ECO:0000256" key="2">
    <source>
        <dbReference type="ARBA" id="ARBA00023125"/>
    </source>
</evidence>
<dbReference type="STRING" id="860235.AOZ06_28690"/>
<dbReference type="PRINTS" id="PR00038">
    <property type="entry name" value="HTHLUXR"/>
</dbReference>
<dbReference type="Gene3D" id="3.40.50.2300">
    <property type="match status" value="1"/>
</dbReference>
<evidence type="ECO:0000256" key="3">
    <source>
        <dbReference type="ARBA" id="ARBA00023163"/>
    </source>
</evidence>
<dbReference type="PROSITE" id="PS00622">
    <property type="entry name" value="HTH_LUXR_1"/>
    <property type="match status" value="1"/>
</dbReference>
<dbReference type="PANTHER" id="PTHR43214">
    <property type="entry name" value="TWO-COMPONENT RESPONSE REGULATOR"/>
    <property type="match status" value="1"/>
</dbReference>
<keyword evidence="3" id="KW-0804">Transcription</keyword>
<dbReference type="InterPro" id="IPR039420">
    <property type="entry name" value="WalR-like"/>
</dbReference>
<evidence type="ECO:0000259" key="4">
    <source>
        <dbReference type="PROSITE" id="PS50043"/>
    </source>
</evidence>
<dbReference type="InterPro" id="IPR016032">
    <property type="entry name" value="Sig_transdc_resp-reg_C-effctor"/>
</dbReference>
<dbReference type="SUPFAM" id="SSF46894">
    <property type="entry name" value="C-terminal effector domain of the bipartite response regulators"/>
    <property type="match status" value="1"/>
</dbReference>
<evidence type="ECO:0000313" key="6">
    <source>
        <dbReference type="Proteomes" id="UP000063699"/>
    </source>
</evidence>
<protein>
    <recommendedName>
        <fullName evidence="4">HTH luxR-type domain-containing protein</fullName>
    </recommendedName>
</protein>
<proteinExistence type="predicted"/>
<keyword evidence="1" id="KW-0805">Transcription regulation</keyword>
<reference evidence="5 6" key="1">
    <citation type="submission" date="2015-07" db="EMBL/GenBank/DDBJ databases">
        <title>Genome sequencing of Kibdelosporangium phytohabitans.</title>
        <authorList>
            <person name="Qin S."/>
            <person name="Xing K."/>
        </authorList>
    </citation>
    <scope>NUCLEOTIDE SEQUENCE [LARGE SCALE GENOMIC DNA]</scope>
    <source>
        <strain evidence="5 6">KLBMP1111</strain>
    </source>
</reference>
<dbReference type="EMBL" id="CP012752">
    <property type="protein sequence ID" value="ALG10342.1"/>
    <property type="molecule type" value="Genomic_DNA"/>
</dbReference>
<dbReference type="Pfam" id="PF00196">
    <property type="entry name" value="GerE"/>
    <property type="match status" value="1"/>
</dbReference>
<dbReference type="CDD" id="cd06170">
    <property type="entry name" value="LuxR_C_like"/>
    <property type="match status" value="1"/>
</dbReference>
<gene>
    <name evidence="5" type="ORF">AOZ06_28690</name>
</gene>